<keyword evidence="6" id="KW-1185">Reference proteome</keyword>
<dbReference type="SUPFAM" id="SSF102114">
    <property type="entry name" value="Radical SAM enzymes"/>
    <property type="match status" value="1"/>
</dbReference>
<dbReference type="Gene3D" id="3.80.30.30">
    <property type="match status" value="1"/>
</dbReference>
<dbReference type="EMBL" id="RBXO01000001">
    <property type="protein sequence ID" value="RKT53926.1"/>
    <property type="molecule type" value="Genomic_DNA"/>
</dbReference>
<name>A0A495VX70_9PSEU</name>
<proteinExistence type="predicted"/>
<accession>A0A495VX70</accession>
<keyword evidence="3" id="KW-0411">Iron-sulfur</keyword>
<dbReference type="GO" id="GO:0016539">
    <property type="term" value="P:intein-mediated protein splicing"/>
    <property type="evidence" value="ECO:0007669"/>
    <property type="project" value="InterPro"/>
</dbReference>
<dbReference type="InterPro" id="IPR003586">
    <property type="entry name" value="Hint_dom_C"/>
</dbReference>
<evidence type="ECO:0000259" key="4">
    <source>
        <dbReference type="PROSITE" id="PS51918"/>
    </source>
</evidence>
<dbReference type="NCBIfam" id="NF038135">
    <property type="entry name" value="rSAM_Rv2578c"/>
    <property type="match status" value="1"/>
</dbReference>
<dbReference type="NCBIfam" id="TIGR01445">
    <property type="entry name" value="intein_Nterm"/>
    <property type="match status" value="1"/>
</dbReference>
<dbReference type="InterPro" id="IPR058240">
    <property type="entry name" value="rSAM_sf"/>
</dbReference>
<dbReference type="InterPro" id="IPR003587">
    <property type="entry name" value="Hint_dom_N"/>
</dbReference>
<dbReference type="GO" id="GO:0051536">
    <property type="term" value="F:iron-sulfur cluster binding"/>
    <property type="evidence" value="ECO:0007669"/>
    <property type="project" value="UniProtKB-KW"/>
</dbReference>
<dbReference type="Gene3D" id="2.170.16.10">
    <property type="entry name" value="Hedgehog/Intein (Hint) domain"/>
    <property type="match status" value="1"/>
</dbReference>
<dbReference type="GO" id="GO:0046872">
    <property type="term" value="F:metal ion binding"/>
    <property type="evidence" value="ECO:0007669"/>
    <property type="project" value="UniProtKB-KW"/>
</dbReference>
<dbReference type="Pfam" id="PF04055">
    <property type="entry name" value="Radical_SAM"/>
    <property type="match status" value="1"/>
</dbReference>
<dbReference type="InterPro" id="IPR036844">
    <property type="entry name" value="Hint_dom_sf"/>
</dbReference>
<keyword evidence="1" id="KW-0479">Metal-binding</keyword>
<dbReference type="PANTHER" id="PTHR43432">
    <property type="entry name" value="SLR0285 PROTEIN"/>
    <property type="match status" value="1"/>
</dbReference>
<dbReference type="PANTHER" id="PTHR43432:SF3">
    <property type="entry name" value="SLR0285 PROTEIN"/>
    <property type="match status" value="1"/>
</dbReference>
<dbReference type="PROSITE" id="PS50817">
    <property type="entry name" value="INTEIN_N_TER"/>
    <property type="match status" value="1"/>
</dbReference>
<evidence type="ECO:0000313" key="6">
    <source>
        <dbReference type="Proteomes" id="UP000282084"/>
    </source>
</evidence>
<comment type="caution">
    <text evidence="5">The sequence shown here is derived from an EMBL/GenBank/DDBJ whole genome shotgun (WGS) entry which is preliminary data.</text>
</comment>
<dbReference type="Proteomes" id="UP000282084">
    <property type="component" value="Unassembled WGS sequence"/>
</dbReference>
<evidence type="ECO:0000256" key="3">
    <source>
        <dbReference type="ARBA" id="ARBA00023014"/>
    </source>
</evidence>
<sequence>MLLRMPIGRSQGFRLVPGHTCRASASEPGTALRPVGTAVGSATVAAFDDHSNACSNEVMRWDGQKDAADRQQVLPGLPGLVRSVRTPEFSDVVFHEVRAKSVLNRVTGGRLPFEWTVNPYRGCTHGCTYCLAGDTPVLLADGRTKPIAELSVGEEVFGTREGRYVVTRVKAHWTTVKPAYRLTLEDGTQVVASGDHRFLTTDGWKHLAPGRCADFEERPFLARGVRLVGTGRFAAPPTGNDDYQRGYLWGVVRGGLPGDPDVRARAQEYAKGPIPRESDLVEWPTTPGEDWSKGFLAGLFDSRGTATGGELVLSSSDSVVFEAAVLALLRLRIPHVVEVRGVRITGGLAEKLRFLHLTGPVVARGNAVEGAAVPSTGKLGVVSVEALGVTRTLYDITTGTGDFIANGLVSHNCFARNTHTYLDLDAGRDFDSQVVVKVNAVEVLTAQLKSRRWRREHVAMGTNTDPYQRAEGRYALMPGIIRALADSGTPFSVLTKGTVLARDIPLLREAAARVPVGVGVSIALLDRELQARLEPGTPSPRARLDLVRRVREAGLPCGVFVAPVLPGLTDSVDRLDELLGGIAAAGASGVTVLPLHLRPGAREWFGRWLVRERPDLVEEYRELYARGAYVDARYRRRLAARIEPLLRRHGLDTRRGLDRSGADDDAVWPEGSLPGVAENARVVDQEQLTLL</sequence>
<dbReference type="SMART" id="SM00305">
    <property type="entry name" value="HintC"/>
    <property type="match status" value="1"/>
</dbReference>
<dbReference type="PROSITE" id="PS51918">
    <property type="entry name" value="RADICAL_SAM"/>
    <property type="match status" value="1"/>
</dbReference>
<dbReference type="InterPro" id="IPR030934">
    <property type="entry name" value="Intein_C"/>
</dbReference>
<evidence type="ECO:0000256" key="2">
    <source>
        <dbReference type="ARBA" id="ARBA00023004"/>
    </source>
</evidence>
<dbReference type="SUPFAM" id="SSF51294">
    <property type="entry name" value="Hedgehog/intein (Hint) domain"/>
    <property type="match status" value="1"/>
</dbReference>
<dbReference type="PROSITE" id="PS50818">
    <property type="entry name" value="INTEIN_C_TER"/>
    <property type="match status" value="1"/>
</dbReference>
<dbReference type="NCBIfam" id="NF038136">
    <property type="entry name" value="rSAM_Rv_intein"/>
    <property type="match status" value="1"/>
</dbReference>
<dbReference type="AlphaFoldDB" id="A0A495VX70"/>
<dbReference type="InterPro" id="IPR007197">
    <property type="entry name" value="rSAM"/>
</dbReference>
<feature type="domain" description="Radical SAM core" evidence="4">
    <location>
        <begin position="399"/>
        <end position="639"/>
    </location>
</feature>
<gene>
    <name evidence="5" type="ORF">C8E97_2513</name>
</gene>
<dbReference type="InterPro" id="IPR006141">
    <property type="entry name" value="Intein_N"/>
</dbReference>
<organism evidence="5 6">
    <name type="scientific">Saccharothrix australiensis</name>
    <dbReference type="NCBI Taxonomy" id="2072"/>
    <lineage>
        <taxon>Bacteria</taxon>
        <taxon>Bacillati</taxon>
        <taxon>Actinomycetota</taxon>
        <taxon>Actinomycetes</taxon>
        <taxon>Pseudonocardiales</taxon>
        <taxon>Pseudonocardiaceae</taxon>
        <taxon>Saccharothrix</taxon>
    </lineage>
</organism>
<dbReference type="GO" id="GO:0003824">
    <property type="term" value="F:catalytic activity"/>
    <property type="evidence" value="ECO:0007669"/>
    <property type="project" value="InterPro"/>
</dbReference>
<dbReference type="CDD" id="cd00081">
    <property type="entry name" value="Hint"/>
    <property type="match status" value="1"/>
</dbReference>
<evidence type="ECO:0000313" key="5">
    <source>
        <dbReference type="EMBL" id="RKT53926.1"/>
    </source>
</evidence>
<evidence type="ECO:0000256" key="1">
    <source>
        <dbReference type="ARBA" id="ARBA00022723"/>
    </source>
</evidence>
<keyword evidence="2" id="KW-0408">Iron</keyword>
<dbReference type="NCBIfam" id="TIGR01443">
    <property type="entry name" value="intein_Cterm"/>
    <property type="match status" value="1"/>
</dbReference>
<protein>
    <submittedName>
        <fullName evidence="5">Intein/intein</fullName>
    </submittedName>
</protein>
<dbReference type="InterPro" id="IPR040086">
    <property type="entry name" value="MJ0683-like"/>
</dbReference>
<dbReference type="SMART" id="SM00306">
    <property type="entry name" value="HintN"/>
    <property type="match status" value="1"/>
</dbReference>
<reference evidence="5 6" key="1">
    <citation type="submission" date="2018-10" db="EMBL/GenBank/DDBJ databases">
        <title>Sequencing the genomes of 1000 actinobacteria strains.</title>
        <authorList>
            <person name="Klenk H.-P."/>
        </authorList>
    </citation>
    <scope>NUCLEOTIDE SEQUENCE [LARGE SCALE GENOMIC DNA]</scope>
    <source>
        <strain evidence="5 6">DSM 43800</strain>
    </source>
</reference>